<dbReference type="RefSeq" id="WP_090729905.1">
    <property type="nucleotide sequence ID" value="NZ_FNYO01000002.1"/>
</dbReference>
<dbReference type="EMBL" id="FNYO01000002">
    <property type="protein sequence ID" value="SEI39384.1"/>
    <property type="molecule type" value="Genomic_DNA"/>
</dbReference>
<dbReference type="OrthoDB" id="9794834at2"/>
<evidence type="ECO:0000259" key="1">
    <source>
        <dbReference type="Pfam" id="PF06114"/>
    </source>
</evidence>
<evidence type="ECO:0000313" key="2">
    <source>
        <dbReference type="EMBL" id="SEI39384.1"/>
    </source>
</evidence>
<gene>
    <name evidence="3" type="ORF">SAMN04244572_00665</name>
    <name evidence="2" type="ORF">SAMN04244579_00184</name>
</gene>
<proteinExistence type="predicted"/>
<dbReference type="Proteomes" id="UP000199005">
    <property type="component" value="Unassembled WGS sequence"/>
</dbReference>
<dbReference type="Pfam" id="PF06114">
    <property type="entry name" value="Peptidase_M78"/>
    <property type="match status" value="1"/>
</dbReference>
<dbReference type="PANTHER" id="PTHR43236:SF2">
    <property type="entry name" value="BLL0069 PROTEIN"/>
    <property type="match status" value="1"/>
</dbReference>
<evidence type="ECO:0000313" key="4">
    <source>
        <dbReference type="Proteomes" id="UP000199005"/>
    </source>
</evidence>
<dbReference type="PANTHER" id="PTHR43236">
    <property type="entry name" value="ANTITOXIN HIGA1"/>
    <property type="match status" value="1"/>
</dbReference>
<dbReference type="EMBL" id="FNYQ01000006">
    <property type="protein sequence ID" value="SEI51509.1"/>
    <property type="molecule type" value="Genomic_DNA"/>
</dbReference>
<dbReference type="InterPro" id="IPR010359">
    <property type="entry name" value="IrrE_HExxH"/>
</dbReference>
<dbReference type="Proteomes" id="UP000199250">
    <property type="component" value="Unassembled WGS sequence"/>
</dbReference>
<dbReference type="Gene3D" id="1.10.10.2910">
    <property type="match status" value="1"/>
</dbReference>
<dbReference type="AlphaFoldDB" id="A0A1H6QEL2"/>
<feature type="domain" description="IrrE N-terminal-like" evidence="1">
    <location>
        <begin position="351"/>
        <end position="452"/>
    </location>
</feature>
<evidence type="ECO:0000313" key="3">
    <source>
        <dbReference type="EMBL" id="SEI51509.1"/>
    </source>
</evidence>
<name>A0A1H6QEL2_9GAMM</name>
<reference evidence="4 5" key="1">
    <citation type="submission" date="2016-10" db="EMBL/GenBank/DDBJ databases">
        <authorList>
            <person name="de Groot N.N."/>
        </authorList>
    </citation>
    <scope>NUCLEOTIDE SEQUENCE [LARGE SCALE GENOMIC DNA]</scope>
    <source>
        <strain evidence="2 4">DSM 1041</strain>
        <strain evidence="3 5">DSM 373</strain>
    </source>
</reference>
<accession>A0A1H6QEL2</accession>
<organism evidence="2 4">
    <name type="scientific">Azotobacter beijerinckii</name>
    <dbReference type="NCBI Taxonomy" id="170623"/>
    <lineage>
        <taxon>Bacteria</taxon>
        <taxon>Pseudomonadati</taxon>
        <taxon>Pseudomonadota</taxon>
        <taxon>Gammaproteobacteria</taxon>
        <taxon>Pseudomonadales</taxon>
        <taxon>Pseudomonadaceae</taxon>
        <taxon>Azotobacter</taxon>
    </lineage>
</organism>
<sequence length="497" mass="56120">MTEFICFGSPDEFEISVRWIKDKEPRALRPLREGWSAGELKITVCHQILTEHDFRGKRCSHISWYLLPVIEWLIKSWRWMLHEEKYLWVDKYGQPGAVATFSVMEKTLGSSDEVDFNTYQNAHAWWSRHALRASDASAILPDIYIRRFADDIEVSWLSRQPDYAPADFCLKLSPGSALLPVKSVAEPLWGFLEWVTRSAPAEIDSDNRVVEGLRKEFRELKEIPTAEFELGYIGKKLQGFINSARSVLSLESDQKVSESIPVIESFDSAVLMFGGLNVEIERGDVDTILRFISKQKGGGDSDKVSGLVKNPEVEMWGVPPYEEGYRLAESLRDELGIPPCQAFMDVDKIFEELGIDVVEANLETNSIRGIAIAGKRFSPAIMVNKKSPYNRNDVGKRFTLAHELCHILYDRTRARKLSHLSGPWASARTEKRANAFAAMFLASTSAIREKLSEISISTISELAGIMGVGISGLVEHLYNIEIINDVEREELRASLNA</sequence>
<protein>
    <recommendedName>
        <fullName evidence="1">IrrE N-terminal-like domain-containing protein</fullName>
    </recommendedName>
</protein>
<dbReference type="InterPro" id="IPR052345">
    <property type="entry name" value="Rad_response_metalloprotease"/>
</dbReference>
<evidence type="ECO:0000313" key="5">
    <source>
        <dbReference type="Proteomes" id="UP000199250"/>
    </source>
</evidence>